<dbReference type="GO" id="GO:0015031">
    <property type="term" value="P:protein transport"/>
    <property type="evidence" value="ECO:0007669"/>
    <property type="project" value="UniProtKB-KW"/>
</dbReference>
<reference evidence="6" key="2">
    <citation type="submission" date="2025-08" db="UniProtKB">
        <authorList>
            <consortium name="RefSeq"/>
        </authorList>
    </citation>
    <scope>IDENTIFICATION</scope>
    <source>
        <tissue evidence="6">Leaf</tissue>
    </source>
</reference>
<evidence type="ECO:0000313" key="5">
    <source>
        <dbReference type="Proteomes" id="UP000189701"/>
    </source>
</evidence>
<dbReference type="KEGG" id="nsy:104212815"/>
<name>A0A1U7VDT7_NICSY</name>
<organism evidence="5 6">
    <name type="scientific">Nicotiana sylvestris</name>
    <name type="common">Wood tobacco</name>
    <name type="synonym">South American tobacco</name>
    <dbReference type="NCBI Taxonomy" id="4096"/>
    <lineage>
        <taxon>Eukaryota</taxon>
        <taxon>Viridiplantae</taxon>
        <taxon>Streptophyta</taxon>
        <taxon>Embryophyta</taxon>
        <taxon>Tracheophyta</taxon>
        <taxon>Spermatophyta</taxon>
        <taxon>Magnoliopsida</taxon>
        <taxon>eudicotyledons</taxon>
        <taxon>Gunneridae</taxon>
        <taxon>Pentapetalae</taxon>
        <taxon>asterids</taxon>
        <taxon>lamiids</taxon>
        <taxon>Solanales</taxon>
        <taxon>Solanaceae</taxon>
        <taxon>Nicotianoideae</taxon>
        <taxon>Nicotianeae</taxon>
        <taxon>Nicotiana</taxon>
    </lineage>
</organism>
<dbReference type="STRING" id="4096.A0A1U7VDT7"/>
<evidence type="ECO:0000256" key="2">
    <source>
        <dbReference type="ARBA" id="ARBA00022448"/>
    </source>
</evidence>
<comment type="similarity">
    <text evidence="1">Belongs to the importin alpha family.</text>
</comment>
<evidence type="ECO:0000256" key="3">
    <source>
        <dbReference type="ARBA" id="ARBA00022737"/>
    </source>
</evidence>
<keyword evidence="3" id="KW-0677">Repeat</keyword>
<dbReference type="Proteomes" id="UP000189701">
    <property type="component" value="Unplaced"/>
</dbReference>
<sequence length="361" mass="40333">MPVGKLRSATVAVKIRKIRKTKRETPKRPVEAAWVLTSAFGGSSTLAIDHLLEPIFQKLYTNQDDSAWILVLIFSFHLTYIFDVVEYGMVEVLVKLLDSPDESLCEKAVLVVEDIVACNCDCVLNHGALTLKGGKQQYFNVTLAVCSLLELLRSDDDEVLTNVCCALSYCIGLHGIIQHHNNWDIYDRLFGLLLHESRSVIIPFLKILVKIVDGKKFNPAYLDCLVMLLDNHNEDADVVTNICSIIYEIIECGNLEAVIAAGFIESLVNLLQTLKVGESDPYQVDKIIYVVAATINIVIANENDTQINFRYLVESSCIEVLLDVIASRCSKKFMRNNVAMVEKILEVGAKYVQSIELCSPD</sequence>
<gene>
    <name evidence="6" type="primary">LOC104212815</name>
</gene>
<keyword evidence="5" id="KW-1185">Reference proteome</keyword>
<dbReference type="InterPro" id="IPR016024">
    <property type="entry name" value="ARM-type_fold"/>
</dbReference>
<evidence type="ECO:0000313" key="6">
    <source>
        <dbReference type="RefSeq" id="XP_009760469.1"/>
    </source>
</evidence>
<dbReference type="RefSeq" id="XP_009760469.1">
    <property type="nucleotide sequence ID" value="XM_009762167.1"/>
</dbReference>
<dbReference type="PANTHER" id="PTHR23316">
    <property type="entry name" value="IMPORTIN ALPHA"/>
    <property type="match status" value="1"/>
</dbReference>
<dbReference type="eggNOG" id="KOG0166">
    <property type="taxonomic scope" value="Eukaryota"/>
</dbReference>
<accession>A0A1U7VDT7</accession>
<evidence type="ECO:0000256" key="4">
    <source>
        <dbReference type="ARBA" id="ARBA00022927"/>
    </source>
</evidence>
<reference evidence="5" key="1">
    <citation type="journal article" date="2013" name="Genome Biol.">
        <title>Reference genomes and transcriptomes of Nicotiana sylvestris and Nicotiana tomentosiformis.</title>
        <authorList>
            <person name="Sierro N."/>
            <person name="Battey J.N."/>
            <person name="Ouadi S."/>
            <person name="Bovet L."/>
            <person name="Goepfert S."/>
            <person name="Bakaher N."/>
            <person name="Peitsch M.C."/>
            <person name="Ivanov N.V."/>
        </authorList>
    </citation>
    <scope>NUCLEOTIDE SEQUENCE [LARGE SCALE GENOMIC DNA]</scope>
</reference>
<protein>
    <submittedName>
        <fullName evidence="6">Importin subunit alpha-1b-like</fullName>
    </submittedName>
</protein>
<dbReference type="InterPro" id="IPR011989">
    <property type="entry name" value="ARM-like"/>
</dbReference>
<dbReference type="SMART" id="SM00185">
    <property type="entry name" value="ARM"/>
    <property type="match status" value="3"/>
</dbReference>
<keyword evidence="4" id="KW-0653">Protein transport</keyword>
<dbReference type="AlphaFoldDB" id="A0A1U7VDT7"/>
<keyword evidence="2" id="KW-0813">Transport</keyword>
<dbReference type="InterPro" id="IPR000225">
    <property type="entry name" value="Armadillo"/>
</dbReference>
<evidence type="ECO:0000256" key="1">
    <source>
        <dbReference type="ARBA" id="ARBA00010394"/>
    </source>
</evidence>
<dbReference type="SUPFAM" id="SSF48371">
    <property type="entry name" value="ARM repeat"/>
    <property type="match status" value="1"/>
</dbReference>
<dbReference type="Gene3D" id="1.25.10.10">
    <property type="entry name" value="Leucine-rich Repeat Variant"/>
    <property type="match status" value="1"/>
</dbReference>
<dbReference type="GeneID" id="104212815"/>
<proteinExistence type="inferred from homology"/>